<keyword evidence="1" id="KW-0732">Signal</keyword>
<organism evidence="2 3">
    <name type="scientific">Algoriphagus jejuensis</name>
    <dbReference type="NCBI Taxonomy" id="419934"/>
    <lineage>
        <taxon>Bacteria</taxon>
        <taxon>Pseudomonadati</taxon>
        <taxon>Bacteroidota</taxon>
        <taxon>Cytophagia</taxon>
        <taxon>Cytophagales</taxon>
        <taxon>Cyclobacteriaceae</taxon>
        <taxon>Algoriphagus</taxon>
    </lineage>
</organism>
<accession>A0ABN1MXT0</accession>
<feature type="signal peptide" evidence="1">
    <location>
        <begin position="1"/>
        <end position="26"/>
    </location>
</feature>
<protein>
    <recommendedName>
        <fullName evidence="4">SdrD B-like protein</fullName>
    </recommendedName>
</protein>
<sequence length="884" mass="98599">MKFPKIFSIYLGLIFFVLFSAPSAFAQKEPDGEVLLNFNYPAVGNVYLNGVFFGDVAFLPLGEILSLLYIPNEKTPSGKGLQGEFPSKNDRWLIDPVSNELTIKGKAGKLDADKYYIGELDLFLHPDYFYELFGLTFTINTYALSVSMKSIDPLPIEERQKRESIRQKLQNRQNQGDSIAPLLYPRDRKGFALGVFDYNLNYINTNFGNNLAMSFNAGMELLGGDLQGTYQGNFFDGNLFSNFAGLRWRYVLPGALQPERNVGLASIAVGQVSTTSFTNGANLVGISITNNPIIPRMDLDTFVIDGTTAPDSEVELLIGGQLVDFTRADEVGYYRFNAPITYGTVRLSTRIYTPTGEVITEERQIQVPFTFLPKGFVGYNFQSGIPQFSSDSLGTGLVTHADVAYGLTSAVTVRAGADRGELFGEQEFYPVFGLSARIFQQYLLNIDALPDRYYRATGSVFYATNTSINAQYTEYNPNSELNFRGQTRDANLNTFFPLKIFGKFGGFRLTGERIWFDTGQGVNNYQVDFNTQISRVVLRVNYRGGKRSIPIAENPTQNQFGLATGSLTYTLPRTPGIPVYVRGMFLRGQYRYSTLFDESESMSFLLSQTLFKTGRLTIGYDREFIRDLSQFQVGFLIDFNSIRSSSQFSQRTGGYSAQQGFSGSLAYDPVGINVIPSNRDQVTRSGATVRLFVDANENGLFDMGEEIVPAKAVRLDRSANILLGSDGLLRITQLQSYWKYRLDIDIAALPNPNLAPKLKSFSFIAEPNRFRAIDIPLYQTGIIDGTVFFEKQGISEGQGGLRLLLVKEGETEGEIIRTFSDGSYYSYGLLPGKYTLEVDPKQLEFMQASSRPGRLEFEIKALADGDYLEGMNIVLIPIPEDAPQ</sequence>
<proteinExistence type="predicted"/>
<evidence type="ECO:0000313" key="3">
    <source>
        <dbReference type="Proteomes" id="UP001500469"/>
    </source>
</evidence>
<gene>
    <name evidence="2" type="ORF">GCM10009119_12720</name>
</gene>
<evidence type="ECO:0008006" key="4">
    <source>
        <dbReference type="Google" id="ProtNLM"/>
    </source>
</evidence>
<reference evidence="3" key="1">
    <citation type="journal article" date="2019" name="Int. J. Syst. Evol. Microbiol.">
        <title>The Global Catalogue of Microorganisms (GCM) 10K type strain sequencing project: providing services to taxonomists for standard genome sequencing and annotation.</title>
        <authorList>
            <consortium name="The Broad Institute Genomics Platform"/>
            <consortium name="The Broad Institute Genome Sequencing Center for Infectious Disease"/>
            <person name="Wu L."/>
            <person name="Ma J."/>
        </authorList>
    </citation>
    <scope>NUCLEOTIDE SEQUENCE [LARGE SCALE GENOMIC DNA]</scope>
    <source>
        <strain evidence="3">JCM 16112</strain>
    </source>
</reference>
<evidence type="ECO:0000256" key="1">
    <source>
        <dbReference type="SAM" id="SignalP"/>
    </source>
</evidence>
<name>A0ABN1MXT0_9BACT</name>
<dbReference type="EMBL" id="BAAAFI010000004">
    <property type="protein sequence ID" value="GAA0878304.1"/>
    <property type="molecule type" value="Genomic_DNA"/>
</dbReference>
<comment type="caution">
    <text evidence="2">The sequence shown here is derived from an EMBL/GenBank/DDBJ whole genome shotgun (WGS) entry which is preliminary data.</text>
</comment>
<feature type="chain" id="PRO_5046611429" description="SdrD B-like protein" evidence="1">
    <location>
        <begin position="27"/>
        <end position="884"/>
    </location>
</feature>
<dbReference type="RefSeq" id="WP_343849602.1">
    <property type="nucleotide sequence ID" value="NZ_BAAAFI010000004.1"/>
</dbReference>
<evidence type="ECO:0000313" key="2">
    <source>
        <dbReference type="EMBL" id="GAA0878304.1"/>
    </source>
</evidence>
<dbReference type="Proteomes" id="UP001500469">
    <property type="component" value="Unassembled WGS sequence"/>
</dbReference>
<keyword evidence="3" id="KW-1185">Reference proteome</keyword>